<dbReference type="Proteomes" id="UP000254134">
    <property type="component" value="Unassembled WGS sequence"/>
</dbReference>
<dbReference type="RefSeq" id="WP_147281264.1">
    <property type="nucleotide sequence ID" value="NZ_QQZY01000005.1"/>
</dbReference>
<comment type="caution">
    <text evidence="1">The sequence shown here is derived from an EMBL/GenBank/DDBJ whole genome shotgun (WGS) entry which is preliminary data.</text>
</comment>
<evidence type="ECO:0000313" key="2">
    <source>
        <dbReference type="Proteomes" id="UP000254134"/>
    </source>
</evidence>
<organism evidence="1 2">
    <name type="scientific">Gaiella occulta</name>
    <dbReference type="NCBI Taxonomy" id="1002870"/>
    <lineage>
        <taxon>Bacteria</taxon>
        <taxon>Bacillati</taxon>
        <taxon>Actinomycetota</taxon>
        <taxon>Thermoleophilia</taxon>
        <taxon>Gaiellales</taxon>
        <taxon>Gaiellaceae</taxon>
        <taxon>Gaiella</taxon>
    </lineage>
</organism>
<dbReference type="AlphaFoldDB" id="A0A7M2YVD1"/>
<accession>A0A7M2YVD1</accession>
<protein>
    <submittedName>
        <fullName evidence="1">Uncharacterized protein</fullName>
    </submittedName>
</protein>
<keyword evidence="2" id="KW-1185">Reference proteome</keyword>
<gene>
    <name evidence="1" type="ORF">Gocc_2072</name>
</gene>
<name>A0A7M2YVD1_9ACTN</name>
<evidence type="ECO:0000313" key="1">
    <source>
        <dbReference type="EMBL" id="RDI73975.1"/>
    </source>
</evidence>
<sequence length="205" mass="20452">MRNRLWRVAAGLAIVVGVGLFALVAAAREDGAGLAIETWAVGSDGTPVEVEGQAAELLGRFGGPGLDALRGVSLMKSVGTNGVFRIATTSGKSCAAVGQFEAGRVTQLGIVQCPIDPSFPSAERPALDLSVITIAKGAPRGITRVQGLAADGVVSIGLVDATGAIAAEVPTAGNAYLLEDVPPGIVGLVALDKAGTAVPIQGSQT</sequence>
<reference evidence="2" key="2">
    <citation type="journal article" date="2019" name="MicrobiologyOpen">
        <title>High-quality draft genome sequence of Gaiella occulta isolated from a 150 meter deep mineral water borehole and comparison with the genome sequences of other deep-branching lineages of the phylum Actinobacteria.</title>
        <authorList>
            <person name="Severino R."/>
            <person name="Froufe H.J.C."/>
            <person name="Barroso C."/>
            <person name="Albuquerque L."/>
            <person name="Lobo-da-Cunha A."/>
            <person name="da Costa M.S."/>
            <person name="Egas C."/>
        </authorList>
    </citation>
    <scope>NUCLEOTIDE SEQUENCE [LARGE SCALE GENOMIC DNA]</scope>
    <source>
        <strain evidence="2">F2-233</strain>
    </source>
</reference>
<dbReference type="EMBL" id="QQZY01000005">
    <property type="protein sequence ID" value="RDI73975.1"/>
    <property type="molecule type" value="Genomic_DNA"/>
</dbReference>
<reference evidence="1 2" key="1">
    <citation type="submission" date="2018-07" db="EMBL/GenBank/DDBJ databases">
        <title>High-quality-draft genome sequence of Gaiella occulta.</title>
        <authorList>
            <person name="Severino R."/>
            <person name="Froufe H.J.C."/>
            <person name="Rainey F.A."/>
            <person name="Barroso C."/>
            <person name="Albuquerque L."/>
            <person name="Lobo-Da-Cunha A."/>
            <person name="Da Costa M.S."/>
            <person name="Egas C."/>
        </authorList>
    </citation>
    <scope>NUCLEOTIDE SEQUENCE [LARGE SCALE GENOMIC DNA]</scope>
    <source>
        <strain evidence="1 2">F2-233</strain>
    </source>
</reference>
<proteinExistence type="predicted"/>